<comment type="caution">
    <text evidence="1">The sequence shown here is derived from an EMBL/GenBank/DDBJ whole genome shotgun (WGS) entry which is preliminary data.</text>
</comment>
<evidence type="ECO:0000313" key="1">
    <source>
        <dbReference type="EMBL" id="KKQ66795.1"/>
    </source>
</evidence>
<evidence type="ECO:0000313" key="2">
    <source>
        <dbReference type="Proteomes" id="UP000034235"/>
    </source>
</evidence>
<gene>
    <name evidence="1" type="ORF">US86_C0003G0038</name>
</gene>
<sequence>MSLLLEKFCGGEGWIKVREYTSSDTPLSIANNMGRGKRELYVYNSLPEKSLIYRFPNPHVLHGEPLSTILDKVSQYAEVTELQGDERFTINVQCDAGLTLHRFRFTQLNHTPSLLLPENL</sequence>
<dbReference type="AlphaFoldDB" id="A0A0G0JUS8"/>
<dbReference type="EMBL" id="LBUP01000003">
    <property type="protein sequence ID" value="KKQ66795.1"/>
    <property type="molecule type" value="Genomic_DNA"/>
</dbReference>
<protein>
    <submittedName>
        <fullName evidence="1">Uncharacterized protein</fullName>
    </submittedName>
</protein>
<dbReference type="Proteomes" id="UP000034235">
    <property type="component" value="Unassembled WGS sequence"/>
</dbReference>
<accession>A0A0G0JUS8</accession>
<organism evidence="1 2">
    <name type="scientific">Candidatus Daviesbacteria bacterium GW2011_GWA2_38_24</name>
    <dbReference type="NCBI Taxonomy" id="1618422"/>
    <lineage>
        <taxon>Bacteria</taxon>
        <taxon>Candidatus Daviesiibacteriota</taxon>
    </lineage>
</organism>
<proteinExistence type="predicted"/>
<reference evidence="1 2" key="1">
    <citation type="journal article" date="2015" name="Nature">
        <title>rRNA introns, odd ribosomes, and small enigmatic genomes across a large radiation of phyla.</title>
        <authorList>
            <person name="Brown C.T."/>
            <person name="Hug L.A."/>
            <person name="Thomas B.C."/>
            <person name="Sharon I."/>
            <person name="Castelle C.J."/>
            <person name="Singh A."/>
            <person name="Wilkins M.J."/>
            <person name="Williams K.H."/>
            <person name="Banfield J.F."/>
        </authorList>
    </citation>
    <scope>NUCLEOTIDE SEQUENCE [LARGE SCALE GENOMIC DNA]</scope>
</reference>
<name>A0A0G0JUS8_9BACT</name>